<dbReference type="PANTHER" id="PTHR10605:SF72">
    <property type="entry name" value="HEPARAN SULFATE 3-O SULFOTRANSFERASE-B, ISOFORM A"/>
    <property type="match status" value="1"/>
</dbReference>
<keyword evidence="1 7" id="KW-0808">Transferase</keyword>
<organism evidence="7">
    <name type="scientific">Phlebotomus kandelakii</name>
    <dbReference type="NCBI Taxonomy" id="1109342"/>
    <lineage>
        <taxon>Eukaryota</taxon>
        <taxon>Metazoa</taxon>
        <taxon>Ecdysozoa</taxon>
        <taxon>Arthropoda</taxon>
        <taxon>Hexapoda</taxon>
        <taxon>Insecta</taxon>
        <taxon>Pterygota</taxon>
        <taxon>Neoptera</taxon>
        <taxon>Endopterygota</taxon>
        <taxon>Diptera</taxon>
        <taxon>Nematocera</taxon>
        <taxon>Psychodoidea</taxon>
        <taxon>Psychodidae</taxon>
        <taxon>Phlebotomus</taxon>
        <taxon>Larroussius</taxon>
    </lineage>
</organism>
<proteinExistence type="predicted"/>
<reference evidence="7" key="1">
    <citation type="submission" date="2019-10" db="EMBL/GenBank/DDBJ databases">
        <title>Short sand fly seasons in Tbilisi, Georgia, hinder development of host immunity to saliva of the visceral leishmaniasis vector Phlebotomus kandelakii.</title>
        <authorList>
            <person name="Oliveira F."/>
            <person name="Giorgobiani E."/>
            <person name="Guimaraes-Costa A.B."/>
            <person name="Abdeladhim M."/>
            <person name="Oristian J."/>
            <person name="Tskhvaradze L."/>
            <person name="Tsertsvadze N."/>
            <person name="Zakalashvili M."/>
            <person name="Valenzuela J.G."/>
            <person name="Kamhawi S."/>
        </authorList>
    </citation>
    <scope>NUCLEOTIDE SEQUENCE</scope>
    <source>
        <strain evidence="7">Wild-capture in Tbilisi</strain>
        <tissue evidence="7">Salivary glands</tissue>
    </source>
</reference>
<dbReference type="Pfam" id="PF00685">
    <property type="entry name" value="Sulfotransfer_1"/>
    <property type="match status" value="1"/>
</dbReference>
<evidence type="ECO:0000256" key="2">
    <source>
        <dbReference type="ARBA" id="ARBA00023180"/>
    </source>
</evidence>
<evidence type="ECO:0000256" key="3">
    <source>
        <dbReference type="PIRSR" id="PIRSR637359-1"/>
    </source>
</evidence>
<feature type="transmembrane region" description="Helical" evidence="5">
    <location>
        <begin position="12"/>
        <end position="34"/>
    </location>
</feature>
<dbReference type="AlphaFoldDB" id="A0A6B2EDG2"/>
<keyword evidence="5" id="KW-1133">Transmembrane helix</keyword>
<feature type="binding site" evidence="4">
    <location>
        <begin position="114"/>
        <end position="118"/>
    </location>
    <ligand>
        <name>3'-phosphoadenylyl sulfate</name>
        <dbReference type="ChEBI" id="CHEBI:58339"/>
    </ligand>
</feature>
<keyword evidence="2" id="KW-0325">Glycoprotein</keyword>
<dbReference type="InterPro" id="IPR027417">
    <property type="entry name" value="P-loop_NTPase"/>
</dbReference>
<evidence type="ECO:0000256" key="5">
    <source>
        <dbReference type="SAM" id="Phobius"/>
    </source>
</evidence>
<dbReference type="EMBL" id="GIFK01002037">
    <property type="protein sequence ID" value="NBJ59740.1"/>
    <property type="molecule type" value="Transcribed_RNA"/>
</dbReference>
<accession>A0A6B2EDG2</accession>
<name>A0A6B2EDG2_9DIPT</name>
<dbReference type="Gene3D" id="3.40.50.300">
    <property type="entry name" value="P-loop containing nucleotide triphosphate hydrolases"/>
    <property type="match status" value="1"/>
</dbReference>
<feature type="active site" description="For sulfotransferase activity" evidence="3">
    <location>
        <position position="114"/>
    </location>
</feature>
<sequence length="150" mass="17060">MLPNPWWSSTINRTIICILIVCIVYFSYTFNSCLVSSINRALRRESPPIKEPTPTTTTEAPEMRILGSIVRVVPLIPGSECNESETFPKYRLLQTHGVVPSRQLPDTLIIGVKKSGTRALLEFVRLHPDVRAAGCEVHFFDRHYNKGLHW</sequence>
<feature type="domain" description="Sulfotransferase" evidence="6">
    <location>
        <begin position="105"/>
        <end position="150"/>
    </location>
</feature>
<dbReference type="InterPro" id="IPR000863">
    <property type="entry name" value="Sulfotransferase_dom"/>
</dbReference>
<keyword evidence="5" id="KW-0472">Membrane</keyword>
<dbReference type="SUPFAM" id="SSF52540">
    <property type="entry name" value="P-loop containing nucleoside triphosphate hydrolases"/>
    <property type="match status" value="1"/>
</dbReference>
<dbReference type="GO" id="GO:0008467">
    <property type="term" value="F:[heparan sulfate]-glucosamine 3-sulfotransferase activity"/>
    <property type="evidence" value="ECO:0007669"/>
    <property type="project" value="TreeGrafter"/>
</dbReference>
<keyword evidence="5" id="KW-0812">Transmembrane</keyword>
<dbReference type="InterPro" id="IPR037359">
    <property type="entry name" value="NST/OST"/>
</dbReference>
<dbReference type="PANTHER" id="PTHR10605">
    <property type="entry name" value="HEPARAN SULFATE SULFOTRANSFERASE"/>
    <property type="match status" value="1"/>
</dbReference>
<evidence type="ECO:0000259" key="6">
    <source>
        <dbReference type="Pfam" id="PF00685"/>
    </source>
</evidence>
<evidence type="ECO:0000313" key="7">
    <source>
        <dbReference type="EMBL" id="NBJ59740.1"/>
    </source>
</evidence>
<protein>
    <submittedName>
        <fullName evidence="7">Putative heparan sulfate sulfotransferase</fullName>
    </submittedName>
</protein>
<evidence type="ECO:0000256" key="4">
    <source>
        <dbReference type="PIRSR" id="PIRSR637359-2"/>
    </source>
</evidence>
<evidence type="ECO:0000256" key="1">
    <source>
        <dbReference type="ARBA" id="ARBA00022679"/>
    </source>
</evidence>